<gene>
    <name evidence="2" type="ORF">DOTSEDRAFT_39677</name>
</gene>
<organism evidence="2 3">
    <name type="scientific">Dothistroma septosporum (strain NZE10 / CBS 128990)</name>
    <name type="common">Red band needle blight fungus</name>
    <name type="synonym">Mycosphaerella pini</name>
    <dbReference type="NCBI Taxonomy" id="675120"/>
    <lineage>
        <taxon>Eukaryota</taxon>
        <taxon>Fungi</taxon>
        <taxon>Dikarya</taxon>
        <taxon>Ascomycota</taxon>
        <taxon>Pezizomycotina</taxon>
        <taxon>Dothideomycetes</taxon>
        <taxon>Dothideomycetidae</taxon>
        <taxon>Mycosphaerellales</taxon>
        <taxon>Mycosphaerellaceae</taxon>
        <taxon>Dothistroma</taxon>
    </lineage>
</organism>
<keyword evidence="3" id="KW-1185">Reference proteome</keyword>
<protein>
    <submittedName>
        <fullName evidence="2">Uncharacterized protein</fullName>
    </submittedName>
</protein>
<dbReference type="eggNOG" id="ENOG502T2UF">
    <property type="taxonomic scope" value="Eukaryota"/>
</dbReference>
<sequence length="1073" mass="113688">MSPSPLTSNTGHHANSSYIQPNPTSHARYTSTDSLFIMGTTSSVLMSEAAASTSFATARFWNTTTLLSSHNTTSSDSTASLLDDTSSVAVKSTSNPYPVTPFGNATSSTSTSLLTFLESPLSLPSDTSSSTVMSSSSVRSISNATTTLPGVRPATVIVTTSLSDTASSTKSSPSPQLTPLPVVTDGTTTTCSELSCMPSTTRFIPTAKACIPLSPDCPQPPPCLFGDTPCPISTETDNQKQLIGMFRAIFPTIQHLIEHNDDDIKPVIDGLNKIKAFLVTLHDHEGGGGGRGGGGGSDCHKSLFDLLGCAANSVTDITGKITSKVLTGLQDQLLDLQSLVSFIPKVSTISGPPGGGGGGGSGVGEGNVSTKAHRAASSLCLSGEMSLGAGSSLTRSPQEGPTSSGSALQASTASESFSSSTFSSSSSESCTQTTTVQDIQVTCSATTTVSVSGTISTYVCATTSSMISGCSVSGTTTTTSVLATETTDIVSPCRVDDCGAECSTKRQLFARGNGSVFEGGLYKRIFATYPEINAQGGYGVWLNTNLGKLDVAPDRIVPHDVRKPVKSDGTTDNDREVDGATSWRTVEFQKQWTGLGLRGLKGCTSIIVVSKKGAFMAHTWEIPAWIRDTKHSLNRPDMVEQLSWMWQQDVGDTPFKLRYKAEDGKEYKGLIELSGGGELLDDPLYAMIVTPYKVGNEYPHWNNAGRTYRYQPRVELLQGYLESRLGIPTVDVQGYNPAASGNLLSNFRANGRVLLEFDPEARKTTTQARDAHGNVCTGVKVEAGFRLWVDENQLVHEDYWDPLDVQRTADEDDSDDGSSTPRPPGSPSLRGLEESMSSARNHTSMQRARVRRQDVPVCSKISTDSDWSTISTFSATSWSSFSSMTSTLFRVTSSSSSSSPSEAPSSSSMAALSTQAAAGFSSPKPTTFVSSTTSHATDTNGCYISAYSRQNLPVLSTTIPGSSICVCKDLGYKVTIATKGSSTYCEAPGSTTTIAHVVTEALTESITSRSDWSYATVFSRQVCHFGLHGPYYCTEAYDTRTFPTHTILPDILVPKTAATTLWEAKVVPGTILA</sequence>
<accession>M2XGE6</accession>
<evidence type="ECO:0000313" key="2">
    <source>
        <dbReference type="EMBL" id="EME38146.1"/>
    </source>
</evidence>
<feature type="compositionally biased region" description="Polar residues" evidence="1">
    <location>
        <begin position="390"/>
        <end position="409"/>
    </location>
</feature>
<evidence type="ECO:0000256" key="1">
    <source>
        <dbReference type="SAM" id="MobiDB-lite"/>
    </source>
</evidence>
<feature type="region of interest" description="Disordered" evidence="1">
    <location>
        <begin position="390"/>
        <end position="410"/>
    </location>
</feature>
<reference evidence="3" key="1">
    <citation type="journal article" date="2012" name="PLoS Genet.">
        <title>The genomes of the fungal plant pathogens Cladosporium fulvum and Dothistroma septosporum reveal adaptation to different hosts and lifestyles but also signatures of common ancestry.</title>
        <authorList>
            <person name="de Wit P.J.G.M."/>
            <person name="van der Burgt A."/>
            <person name="Oekmen B."/>
            <person name="Stergiopoulos I."/>
            <person name="Abd-Elsalam K.A."/>
            <person name="Aerts A.L."/>
            <person name="Bahkali A.H."/>
            <person name="Beenen H.G."/>
            <person name="Chettri P."/>
            <person name="Cox M.P."/>
            <person name="Datema E."/>
            <person name="de Vries R.P."/>
            <person name="Dhillon B."/>
            <person name="Ganley A.R."/>
            <person name="Griffiths S.A."/>
            <person name="Guo Y."/>
            <person name="Hamelin R.C."/>
            <person name="Henrissat B."/>
            <person name="Kabir M.S."/>
            <person name="Jashni M.K."/>
            <person name="Kema G."/>
            <person name="Klaubauf S."/>
            <person name="Lapidus A."/>
            <person name="Levasseur A."/>
            <person name="Lindquist E."/>
            <person name="Mehrabi R."/>
            <person name="Ohm R.A."/>
            <person name="Owen T.J."/>
            <person name="Salamov A."/>
            <person name="Schwelm A."/>
            <person name="Schijlen E."/>
            <person name="Sun H."/>
            <person name="van den Burg H.A."/>
            <person name="van Ham R.C.H.J."/>
            <person name="Zhang S."/>
            <person name="Goodwin S.B."/>
            <person name="Grigoriev I.V."/>
            <person name="Collemare J."/>
            <person name="Bradshaw R.E."/>
        </authorList>
    </citation>
    <scope>NUCLEOTIDE SEQUENCE [LARGE SCALE GENOMIC DNA]</scope>
    <source>
        <strain evidence="3">NZE10 / CBS 128990</strain>
    </source>
</reference>
<dbReference type="HOGENOM" id="CLU_287288_0_0_1"/>
<dbReference type="AlphaFoldDB" id="M2XGE6"/>
<dbReference type="OrthoDB" id="3886018at2759"/>
<evidence type="ECO:0000313" key="3">
    <source>
        <dbReference type="Proteomes" id="UP000016933"/>
    </source>
</evidence>
<reference evidence="2 3" key="2">
    <citation type="journal article" date="2012" name="PLoS Pathog.">
        <title>Diverse lifestyles and strategies of plant pathogenesis encoded in the genomes of eighteen Dothideomycetes fungi.</title>
        <authorList>
            <person name="Ohm R.A."/>
            <person name="Feau N."/>
            <person name="Henrissat B."/>
            <person name="Schoch C.L."/>
            <person name="Horwitz B.A."/>
            <person name="Barry K.W."/>
            <person name="Condon B.J."/>
            <person name="Copeland A.C."/>
            <person name="Dhillon B."/>
            <person name="Glaser F."/>
            <person name="Hesse C.N."/>
            <person name="Kosti I."/>
            <person name="LaButti K."/>
            <person name="Lindquist E.A."/>
            <person name="Lucas S."/>
            <person name="Salamov A.A."/>
            <person name="Bradshaw R.E."/>
            <person name="Ciuffetti L."/>
            <person name="Hamelin R.C."/>
            <person name="Kema G.H.J."/>
            <person name="Lawrence C."/>
            <person name="Scott J.A."/>
            <person name="Spatafora J.W."/>
            <person name="Turgeon B.G."/>
            <person name="de Wit P.J.G.M."/>
            <person name="Zhong S."/>
            <person name="Goodwin S.B."/>
            <person name="Grigoriev I.V."/>
        </authorList>
    </citation>
    <scope>NUCLEOTIDE SEQUENCE [LARGE SCALE GENOMIC DNA]</scope>
    <source>
        <strain evidence="3">NZE10 / CBS 128990</strain>
    </source>
</reference>
<proteinExistence type="predicted"/>
<feature type="compositionally biased region" description="Polar residues" evidence="1">
    <location>
        <begin position="835"/>
        <end position="846"/>
    </location>
</feature>
<name>M2XGE6_DOTSN</name>
<feature type="region of interest" description="Disordered" evidence="1">
    <location>
        <begin position="1"/>
        <end position="24"/>
    </location>
</feature>
<dbReference type="OMA" id="MGRWRLW"/>
<dbReference type="EMBL" id="KB446548">
    <property type="protein sequence ID" value="EME38146.1"/>
    <property type="molecule type" value="Genomic_DNA"/>
</dbReference>
<dbReference type="Proteomes" id="UP000016933">
    <property type="component" value="Unassembled WGS sequence"/>
</dbReference>
<feature type="region of interest" description="Disordered" evidence="1">
    <location>
        <begin position="807"/>
        <end position="853"/>
    </location>
</feature>